<comment type="caution">
    <text evidence="4">The sequence shown here is derived from an EMBL/GenBank/DDBJ whole genome shotgun (WGS) entry which is preliminary data.</text>
</comment>
<evidence type="ECO:0000313" key="5">
    <source>
        <dbReference type="Proteomes" id="UP001165986"/>
    </source>
</evidence>
<dbReference type="Pfam" id="PF01740">
    <property type="entry name" value="STAS"/>
    <property type="match status" value="1"/>
</dbReference>
<dbReference type="AlphaFoldDB" id="A0AA40SUJ5"/>
<dbReference type="PANTHER" id="PTHR33495">
    <property type="entry name" value="ANTI-SIGMA FACTOR ANTAGONIST TM_1081-RELATED-RELATED"/>
    <property type="match status" value="1"/>
</dbReference>
<organism evidence="4 5">
    <name type="scientific">Komarekiella delphini-convector SJRDD-AB1</name>
    <dbReference type="NCBI Taxonomy" id="2593771"/>
    <lineage>
        <taxon>Bacteria</taxon>
        <taxon>Bacillati</taxon>
        <taxon>Cyanobacteriota</taxon>
        <taxon>Cyanophyceae</taxon>
        <taxon>Nostocales</taxon>
        <taxon>Nostocaceae</taxon>
        <taxon>Komarekiella</taxon>
        <taxon>Komarekiella delphini-convector</taxon>
    </lineage>
</organism>
<evidence type="ECO:0000256" key="2">
    <source>
        <dbReference type="RuleBase" id="RU003749"/>
    </source>
</evidence>
<evidence type="ECO:0000259" key="3">
    <source>
        <dbReference type="PROSITE" id="PS50801"/>
    </source>
</evidence>
<dbReference type="CDD" id="cd07043">
    <property type="entry name" value="STAS_anti-anti-sigma_factors"/>
    <property type="match status" value="1"/>
</dbReference>
<dbReference type="SUPFAM" id="SSF52091">
    <property type="entry name" value="SpoIIaa-like"/>
    <property type="match status" value="1"/>
</dbReference>
<keyword evidence="5" id="KW-1185">Reference proteome</keyword>
<comment type="similarity">
    <text evidence="1 2">Belongs to the anti-sigma-factor antagonist family.</text>
</comment>
<dbReference type="RefSeq" id="WP_191756767.1">
    <property type="nucleotide sequence ID" value="NZ_VJXY01000005.1"/>
</dbReference>
<accession>A0AA40SUJ5</accession>
<feature type="domain" description="STAS" evidence="3">
    <location>
        <begin position="20"/>
        <end position="128"/>
    </location>
</feature>
<dbReference type="Proteomes" id="UP001165986">
    <property type="component" value="Unassembled WGS sequence"/>
</dbReference>
<protein>
    <recommendedName>
        <fullName evidence="2">Anti-sigma factor antagonist</fullName>
    </recommendedName>
</protein>
<dbReference type="EMBL" id="VJXY01000005">
    <property type="protein sequence ID" value="MBD6615516.1"/>
    <property type="molecule type" value="Genomic_DNA"/>
</dbReference>
<gene>
    <name evidence="4" type="ORF">FNW02_06600</name>
</gene>
<sequence>MKINIESLQVTLVETSADSEKIALNELPQVTLVEVVGDIDTNTAPLVQEQILPLAQAGTRMIIEMTKVPYMSSAGLRVLLSLYRQISAQGGQIVLVGLSEEIQDTMSITGFLDFFQTRDTRDQALEALKVKVQVTST</sequence>
<dbReference type="GO" id="GO:0043856">
    <property type="term" value="F:anti-sigma factor antagonist activity"/>
    <property type="evidence" value="ECO:0007669"/>
    <property type="project" value="InterPro"/>
</dbReference>
<evidence type="ECO:0000313" key="4">
    <source>
        <dbReference type="EMBL" id="MBD6615516.1"/>
    </source>
</evidence>
<dbReference type="Gene3D" id="3.30.750.24">
    <property type="entry name" value="STAS domain"/>
    <property type="match status" value="1"/>
</dbReference>
<dbReference type="PROSITE" id="PS50801">
    <property type="entry name" value="STAS"/>
    <property type="match status" value="1"/>
</dbReference>
<dbReference type="InterPro" id="IPR002645">
    <property type="entry name" value="STAS_dom"/>
</dbReference>
<dbReference type="NCBIfam" id="TIGR00377">
    <property type="entry name" value="ant_ant_sig"/>
    <property type="match status" value="1"/>
</dbReference>
<evidence type="ECO:0000256" key="1">
    <source>
        <dbReference type="ARBA" id="ARBA00009013"/>
    </source>
</evidence>
<dbReference type="PANTHER" id="PTHR33495:SF14">
    <property type="entry name" value="ANTI-SIGMA FACTOR ANTAGONIST"/>
    <property type="match status" value="1"/>
</dbReference>
<proteinExistence type="inferred from homology"/>
<dbReference type="InterPro" id="IPR003658">
    <property type="entry name" value="Anti-sigma_ant"/>
</dbReference>
<reference evidence="4" key="1">
    <citation type="submission" date="2019-07" db="EMBL/GenBank/DDBJ databases">
        <title>Toxilogical consequences of a new and cryptic species of cyanobacteria (Komarekiella delphini-convector) recovered from the epidermis of a bottlenose dolphin and 1500 ft. in the air.</title>
        <authorList>
            <person name="Brown A.O."/>
            <person name="Dvorak P."/>
            <person name="Villanueva C.D."/>
            <person name="Foss A.J."/>
            <person name="Garvey A.D."/>
            <person name="Gibson Q.A."/>
            <person name="Johansen J.R."/>
            <person name="Casamatta D.A."/>
        </authorList>
    </citation>
    <scope>NUCLEOTIDE SEQUENCE</scope>
    <source>
        <strain evidence="4">SJRDD-AB1</strain>
    </source>
</reference>
<name>A0AA40SUJ5_9NOST</name>
<dbReference type="InterPro" id="IPR036513">
    <property type="entry name" value="STAS_dom_sf"/>
</dbReference>